<dbReference type="InterPro" id="IPR005828">
    <property type="entry name" value="MFS_sugar_transport-like"/>
</dbReference>
<keyword evidence="3 5" id="KW-1133">Transmembrane helix</keyword>
<dbReference type="AlphaFoldDB" id="H1VB00"/>
<keyword evidence="2 5" id="KW-0812">Transmembrane</keyword>
<dbReference type="eggNOG" id="KOG0254">
    <property type="taxonomic scope" value="Eukaryota"/>
</dbReference>
<gene>
    <name evidence="6" type="ORF">CH063_08753</name>
</gene>
<dbReference type="Proteomes" id="UP000007174">
    <property type="component" value="Unassembled WGS sequence"/>
</dbReference>
<comment type="subcellular location">
    <subcellularLocation>
        <location evidence="1">Membrane</location>
        <topology evidence="1">Multi-pass membrane protein</topology>
    </subcellularLocation>
</comment>
<accession>H1VB00</accession>
<dbReference type="InterPro" id="IPR050360">
    <property type="entry name" value="MFS_Sugar_Transporters"/>
</dbReference>
<evidence type="ECO:0000313" key="6">
    <source>
        <dbReference type="EMBL" id="CCF37403.1"/>
    </source>
</evidence>
<dbReference type="STRING" id="759273.H1VB00"/>
<dbReference type="PANTHER" id="PTHR48022">
    <property type="entry name" value="PLASTIDIC GLUCOSE TRANSPORTER 4"/>
    <property type="match status" value="1"/>
</dbReference>
<dbReference type="EMBL" id="CACQ02002451">
    <property type="protein sequence ID" value="CCF37403.1"/>
    <property type="molecule type" value="Genomic_DNA"/>
</dbReference>
<organism evidence="6 7">
    <name type="scientific">Colletotrichum higginsianum (strain IMI 349063)</name>
    <name type="common">Crucifer anthracnose fungus</name>
    <dbReference type="NCBI Taxonomy" id="759273"/>
    <lineage>
        <taxon>Eukaryota</taxon>
        <taxon>Fungi</taxon>
        <taxon>Dikarya</taxon>
        <taxon>Ascomycota</taxon>
        <taxon>Pezizomycotina</taxon>
        <taxon>Sordariomycetes</taxon>
        <taxon>Hypocreomycetidae</taxon>
        <taxon>Glomerellales</taxon>
        <taxon>Glomerellaceae</taxon>
        <taxon>Colletotrichum</taxon>
        <taxon>Colletotrichum destructivum species complex</taxon>
    </lineage>
</organism>
<evidence type="ECO:0000256" key="2">
    <source>
        <dbReference type="ARBA" id="ARBA00022692"/>
    </source>
</evidence>
<keyword evidence="4 5" id="KW-0472">Membrane</keyword>
<protein>
    <submittedName>
        <fullName evidence="6">Hexose transporter</fullName>
    </submittedName>
</protein>
<dbReference type="HOGENOM" id="CLU_1299618_0_0_1"/>
<dbReference type="SUPFAM" id="SSF103473">
    <property type="entry name" value="MFS general substrate transporter"/>
    <property type="match status" value="1"/>
</dbReference>
<dbReference type="GO" id="GO:0016020">
    <property type="term" value="C:membrane"/>
    <property type="evidence" value="ECO:0007669"/>
    <property type="project" value="UniProtKB-SubCell"/>
</dbReference>
<evidence type="ECO:0000313" key="7">
    <source>
        <dbReference type="Proteomes" id="UP000007174"/>
    </source>
</evidence>
<name>H1VB00_COLHI</name>
<feature type="transmembrane region" description="Helical" evidence="5">
    <location>
        <begin position="90"/>
        <end position="115"/>
    </location>
</feature>
<evidence type="ECO:0000256" key="1">
    <source>
        <dbReference type="ARBA" id="ARBA00004141"/>
    </source>
</evidence>
<feature type="transmembrane region" description="Helical" evidence="5">
    <location>
        <begin position="127"/>
        <end position="147"/>
    </location>
</feature>
<sequence>MATEPAGIPVTVDAAIANKRGALKWLSNPGIVKLNCVLALSLVSSYATGYDGSMMNGLQSLDTWKDSFNHPDAQELGLLNAIQNAAAQDVAMFIAARGVLGFGLALNITAAPLMIMELAYPSQRAPLVSIYNSLWGLGALAAAWVTFGTEDDPNKHGLKVGYVAERCISSVDGGVTGNVLLPKFPYAVAQYLYLLWPSFIEGRARKKYNFEA</sequence>
<dbReference type="GO" id="GO:0005351">
    <property type="term" value="F:carbohydrate:proton symporter activity"/>
    <property type="evidence" value="ECO:0007669"/>
    <property type="project" value="TreeGrafter"/>
</dbReference>
<dbReference type="VEuPathDB" id="FungiDB:CH63R_07949"/>
<evidence type="ECO:0000256" key="4">
    <source>
        <dbReference type="ARBA" id="ARBA00023136"/>
    </source>
</evidence>
<reference evidence="7" key="1">
    <citation type="journal article" date="2012" name="Nat. Genet.">
        <title>Lifestyle transitions in plant pathogenic Colletotrichum fungi deciphered by genome and transcriptome analyses.</title>
        <authorList>
            <person name="O'Connell R.J."/>
            <person name="Thon M.R."/>
            <person name="Hacquard S."/>
            <person name="Amyotte S.G."/>
            <person name="Kleemann J."/>
            <person name="Torres M.F."/>
            <person name="Damm U."/>
            <person name="Buiate E.A."/>
            <person name="Epstein L."/>
            <person name="Alkan N."/>
            <person name="Altmueller J."/>
            <person name="Alvarado-Balderrama L."/>
            <person name="Bauser C.A."/>
            <person name="Becker C."/>
            <person name="Birren B.W."/>
            <person name="Chen Z."/>
            <person name="Choi J."/>
            <person name="Crouch J.A."/>
            <person name="Duvick J.P."/>
            <person name="Farman M.A."/>
            <person name="Gan P."/>
            <person name="Heiman D."/>
            <person name="Henrissat B."/>
            <person name="Howard R.J."/>
            <person name="Kabbage M."/>
            <person name="Koch C."/>
            <person name="Kracher B."/>
            <person name="Kubo Y."/>
            <person name="Law A.D."/>
            <person name="Lebrun M.-H."/>
            <person name="Lee Y.-H."/>
            <person name="Miyara I."/>
            <person name="Moore N."/>
            <person name="Neumann U."/>
            <person name="Nordstroem K."/>
            <person name="Panaccione D.G."/>
            <person name="Panstruga R."/>
            <person name="Place M."/>
            <person name="Proctor R.H."/>
            <person name="Prusky D."/>
            <person name="Rech G."/>
            <person name="Reinhardt R."/>
            <person name="Rollins J.A."/>
            <person name="Rounsley S."/>
            <person name="Schardl C.L."/>
            <person name="Schwartz D.C."/>
            <person name="Shenoy N."/>
            <person name="Shirasu K."/>
            <person name="Sikhakolli U.R."/>
            <person name="Stueber K."/>
            <person name="Sukno S.A."/>
            <person name="Sweigard J.A."/>
            <person name="Takano Y."/>
            <person name="Takahara H."/>
            <person name="Trail F."/>
            <person name="van der Does H.C."/>
            <person name="Voll L.M."/>
            <person name="Will I."/>
            <person name="Young S."/>
            <person name="Zeng Q."/>
            <person name="Zhang J."/>
            <person name="Zhou S."/>
            <person name="Dickman M.B."/>
            <person name="Schulze-Lefert P."/>
            <person name="Ver Loren van Themaat E."/>
            <person name="Ma L.-J."/>
            <person name="Vaillancourt L.J."/>
        </authorList>
    </citation>
    <scope>NUCLEOTIDE SEQUENCE [LARGE SCALE GENOMIC DNA]</scope>
    <source>
        <strain evidence="7">IMI 349063</strain>
    </source>
</reference>
<proteinExistence type="predicted"/>
<dbReference type="Gene3D" id="1.20.1250.20">
    <property type="entry name" value="MFS general substrate transporter like domains"/>
    <property type="match status" value="1"/>
</dbReference>
<evidence type="ECO:0000256" key="3">
    <source>
        <dbReference type="ARBA" id="ARBA00022989"/>
    </source>
</evidence>
<dbReference type="Pfam" id="PF00083">
    <property type="entry name" value="Sugar_tr"/>
    <property type="match status" value="1"/>
</dbReference>
<dbReference type="PANTHER" id="PTHR48022:SF64">
    <property type="entry name" value="MAJOR FACILITATOR SUPERFAMILY (MFS) PROFILE DOMAIN-CONTAINING PROTEIN"/>
    <property type="match status" value="1"/>
</dbReference>
<evidence type="ECO:0000256" key="5">
    <source>
        <dbReference type="SAM" id="Phobius"/>
    </source>
</evidence>
<dbReference type="InterPro" id="IPR036259">
    <property type="entry name" value="MFS_trans_sf"/>
</dbReference>